<keyword evidence="7 10" id="KW-1133">Transmembrane helix</keyword>
<dbReference type="AlphaFoldDB" id="M1P0K7"/>
<organism evidence="11">
    <name type="scientific">uncultured organism</name>
    <dbReference type="NCBI Taxonomy" id="155900"/>
    <lineage>
        <taxon>unclassified sequences</taxon>
        <taxon>environmental samples</taxon>
    </lineage>
</organism>
<dbReference type="GO" id="GO:1903806">
    <property type="term" value="P:L-isoleucine import across plasma membrane"/>
    <property type="evidence" value="ECO:0007669"/>
    <property type="project" value="TreeGrafter"/>
</dbReference>
<feature type="transmembrane region" description="Helical" evidence="10">
    <location>
        <begin position="202"/>
        <end position="223"/>
    </location>
</feature>
<evidence type="ECO:0000313" key="11">
    <source>
        <dbReference type="EMBL" id="AGF92886.1"/>
    </source>
</evidence>
<gene>
    <name evidence="11" type="ORF">FLSS-4_0005</name>
</gene>
<dbReference type="GO" id="GO:0015190">
    <property type="term" value="F:L-leucine transmembrane transporter activity"/>
    <property type="evidence" value="ECO:0007669"/>
    <property type="project" value="TreeGrafter"/>
</dbReference>
<dbReference type="EMBL" id="JX684076">
    <property type="protein sequence ID" value="AGF92886.1"/>
    <property type="molecule type" value="Genomic_DNA"/>
</dbReference>
<evidence type="ECO:0000256" key="2">
    <source>
        <dbReference type="ARBA" id="ARBA00022448"/>
    </source>
</evidence>
<dbReference type="GO" id="GO:0005304">
    <property type="term" value="F:L-valine transmembrane transporter activity"/>
    <property type="evidence" value="ECO:0007669"/>
    <property type="project" value="TreeGrafter"/>
</dbReference>
<evidence type="ECO:0000256" key="7">
    <source>
        <dbReference type="ARBA" id="ARBA00022989"/>
    </source>
</evidence>
<proteinExistence type="inferred from homology"/>
<evidence type="ECO:0000256" key="5">
    <source>
        <dbReference type="ARBA" id="ARBA00022692"/>
    </source>
</evidence>
<dbReference type="GO" id="GO:0015192">
    <property type="term" value="F:L-phenylalanine transmembrane transporter activity"/>
    <property type="evidence" value="ECO:0007669"/>
    <property type="project" value="TreeGrafter"/>
</dbReference>
<dbReference type="InterPro" id="IPR001851">
    <property type="entry name" value="ABC_transp_permease"/>
</dbReference>
<evidence type="ECO:0000256" key="9">
    <source>
        <dbReference type="ARBA" id="ARBA00037998"/>
    </source>
</evidence>
<protein>
    <submittedName>
        <fullName evidence="11">Inner-membrane translocator</fullName>
    </submittedName>
</protein>
<keyword evidence="6" id="KW-0029">Amino-acid transport</keyword>
<evidence type="ECO:0000256" key="6">
    <source>
        <dbReference type="ARBA" id="ARBA00022970"/>
    </source>
</evidence>
<dbReference type="PANTHER" id="PTHR11795:SF371">
    <property type="entry name" value="HIGH-AFFINITY BRANCHED-CHAIN AMINO ACID TRANSPORT SYSTEM PERMEASE PROTEIN LIVH"/>
    <property type="match status" value="1"/>
</dbReference>
<dbReference type="GO" id="GO:0015808">
    <property type="term" value="P:L-alanine transport"/>
    <property type="evidence" value="ECO:0007669"/>
    <property type="project" value="TreeGrafter"/>
</dbReference>
<reference evidence="11" key="1">
    <citation type="journal article" date="2013" name="Syst. Appl. Microbiol.">
        <title>New insights into the archaeal diversity of a hypersaline microbial mat obtained by a metagenomic approach.</title>
        <authorList>
            <person name="Lopez-Lopez A."/>
            <person name="Richter M."/>
            <person name="Pena A."/>
            <person name="Tamames J."/>
            <person name="Rossello-Mora R."/>
        </authorList>
    </citation>
    <scope>NUCLEOTIDE SEQUENCE</scope>
</reference>
<keyword evidence="2" id="KW-0813">Transport</keyword>
<evidence type="ECO:0000256" key="3">
    <source>
        <dbReference type="ARBA" id="ARBA00022475"/>
    </source>
</evidence>
<keyword evidence="4" id="KW-0997">Cell inner membrane</keyword>
<accession>M1P0K7</accession>
<evidence type="ECO:0000256" key="4">
    <source>
        <dbReference type="ARBA" id="ARBA00022519"/>
    </source>
</evidence>
<feature type="transmembrane region" description="Helical" evidence="10">
    <location>
        <begin position="103"/>
        <end position="124"/>
    </location>
</feature>
<feature type="transmembrane region" description="Helical" evidence="10">
    <location>
        <begin position="155"/>
        <end position="173"/>
    </location>
</feature>
<feature type="transmembrane region" description="Helical" evidence="10">
    <location>
        <begin position="6"/>
        <end position="23"/>
    </location>
</feature>
<evidence type="ECO:0000256" key="10">
    <source>
        <dbReference type="SAM" id="Phobius"/>
    </source>
</evidence>
<dbReference type="PANTHER" id="PTHR11795">
    <property type="entry name" value="BRANCHED-CHAIN AMINO ACID TRANSPORT SYSTEM PERMEASE PROTEIN LIVH"/>
    <property type="match status" value="1"/>
</dbReference>
<evidence type="ECO:0000256" key="8">
    <source>
        <dbReference type="ARBA" id="ARBA00023136"/>
    </source>
</evidence>
<feature type="transmembrane region" description="Helical" evidence="10">
    <location>
        <begin position="235"/>
        <end position="264"/>
    </location>
</feature>
<keyword evidence="8 10" id="KW-0472">Membrane</keyword>
<comment type="subcellular location">
    <subcellularLocation>
        <location evidence="1">Cell membrane</location>
        <topology evidence="1">Multi-pass membrane protein</topology>
    </subcellularLocation>
</comment>
<dbReference type="GO" id="GO:0015188">
    <property type="term" value="F:L-isoleucine transmembrane transporter activity"/>
    <property type="evidence" value="ECO:0007669"/>
    <property type="project" value="TreeGrafter"/>
</dbReference>
<sequence>MNFVVNGIILGSIIALGAIGLSLTTAILNFYNFAHGASLLLGAYMGYTVLTEFLPRLGLGGSTFPYLSFGFPMIIAIIGSMGLTAGIMIVIDRFVYKPLRDRGSGPLILGMSSLFMALMLRNLVRTIWGPSVHYYSNEIQMVRELPLGIRITPDQIFIIGLTIVLVVLTQLFLKRTKMGQAMRAASDNIDLAMITGIDTEKVVIWTWGIGTALAAVGGVLYGINVQLRPMMGWYFLLPLFAAVIIGGEGNFYGALAGAMTVGLAQEVGTPLLQRMFDSMNVQVSMTGYKPAIAFVLMVIVLLVRSYREE</sequence>
<dbReference type="Pfam" id="PF02653">
    <property type="entry name" value="BPD_transp_2"/>
    <property type="match status" value="1"/>
</dbReference>
<feature type="transmembrane region" description="Helical" evidence="10">
    <location>
        <begin position="285"/>
        <end position="306"/>
    </location>
</feature>
<dbReference type="GO" id="GO:0005886">
    <property type="term" value="C:plasma membrane"/>
    <property type="evidence" value="ECO:0007669"/>
    <property type="project" value="UniProtKB-SubCell"/>
</dbReference>
<comment type="similarity">
    <text evidence="9">Belongs to the binding-protein-dependent transport system permease family. LivHM subfamily.</text>
</comment>
<keyword evidence="3" id="KW-1003">Cell membrane</keyword>
<keyword evidence="5 10" id="KW-0812">Transmembrane</keyword>
<evidence type="ECO:0000256" key="1">
    <source>
        <dbReference type="ARBA" id="ARBA00004651"/>
    </source>
</evidence>
<dbReference type="GO" id="GO:0042941">
    <property type="term" value="P:D-alanine transmembrane transport"/>
    <property type="evidence" value="ECO:0007669"/>
    <property type="project" value="TreeGrafter"/>
</dbReference>
<dbReference type="InterPro" id="IPR052157">
    <property type="entry name" value="BCAA_transport_permease"/>
</dbReference>
<dbReference type="CDD" id="cd06582">
    <property type="entry name" value="TM_PBP1_LivH_like"/>
    <property type="match status" value="1"/>
</dbReference>
<feature type="transmembrane region" description="Helical" evidence="10">
    <location>
        <begin position="69"/>
        <end position="91"/>
    </location>
</feature>
<name>M1P0K7_9ZZZZ</name>
<feature type="transmembrane region" description="Helical" evidence="10">
    <location>
        <begin position="30"/>
        <end position="49"/>
    </location>
</feature>